<dbReference type="Gene3D" id="3.90.180.10">
    <property type="entry name" value="Medium-chain alcohol dehydrogenases, catalytic domain"/>
    <property type="match status" value="1"/>
</dbReference>
<gene>
    <name evidence="4" type="ORF">IB75_13555</name>
</gene>
<accession>A0A0E2YZZ9</accession>
<name>A0A0E2YZZ9_9GAMM</name>
<dbReference type="AlphaFoldDB" id="A0A0E2YZZ9"/>
<evidence type="ECO:0000256" key="2">
    <source>
        <dbReference type="ARBA" id="ARBA00023002"/>
    </source>
</evidence>
<dbReference type="GO" id="GO:0070402">
    <property type="term" value="F:NADPH binding"/>
    <property type="evidence" value="ECO:0007669"/>
    <property type="project" value="TreeGrafter"/>
</dbReference>
<keyword evidence="1" id="KW-0521">NADP</keyword>
<organism evidence="4 5">
    <name type="scientific">Nitrosococcus oceani C-27</name>
    <dbReference type="NCBI Taxonomy" id="314279"/>
    <lineage>
        <taxon>Bacteria</taxon>
        <taxon>Pseudomonadati</taxon>
        <taxon>Pseudomonadota</taxon>
        <taxon>Gammaproteobacteria</taxon>
        <taxon>Chromatiales</taxon>
        <taxon>Chromatiaceae</taxon>
        <taxon>Nitrosococcus</taxon>
    </lineage>
</organism>
<feature type="domain" description="Enoyl reductase (ER)" evidence="3">
    <location>
        <begin position="10"/>
        <end position="329"/>
    </location>
</feature>
<protein>
    <submittedName>
        <fullName evidence="4">Alcohol dehydrogenase</fullName>
    </submittedName>
</protein>
<dbReference type="Pfam" id="PF13602">
    <property type="entry name" value="ADH_zinc_N_2"/>
    <property type="match status" value="1"/>
</dbReference>
<sequence>MKAIIMTATGGPDVLQLQELPKPTIRQPGEVLVQLKGAGINPVDTKLRTRGTFYPDRSPTILGCDGAGVVDAVGREVKNFQKGDEVYFCFGGIGGPEGNYGEYAVVDHRFIAKKPRTLSFAEASAAPLVLITAWEALHDRARIQPEDTVLIHGGAGGVGHVAIQLAKQTGARVCVTVSCEEKEELACSLGADHIINYRQTDFVEAIMEWTSGKGVDVVFDTVGGEIFEKSCGAVAMYGDLVTLLQPSANINWNTARARNLRFSLELMLTPMHRGLISALEHQADILHCCAELFDSERLRLHFQQTFPLAEAAAAHRLLERGGMMGKLALEMG</sequence>
<dbReference type="SUPFAM" id="SSF50129">
    <property type="entry name" value="GroES-like"/>
    <property type="match status" value="1"/>
</dbReference>
<dbReference type="SMART" id="SM00829">
    <property type="entry name" value="PKS_ER"/>
    <property type="match status" value="1"/>
</dbReference>
<dbReference type="PANTHER" id="PTHR48106">
    <property type="entry name" value="QUINONE OXIDOREDUCTASE PIG3-RELATED"/>
    <property type="match status" value="1"/>
</dbReference>
<dbReference type="SUPFAM" id="SSF51735">
    <property type="entry name" value="NAD(P)-binding Rossmann-fold domains"/>
    <property type="match status" value="1"/>
</dbReference>
<dbReference type="Gene3D" id="3.40.50.720">
    <property type="entry name" value="NAD(P)-binding Rossmann-like Domain"/>
    <property type="match status" value="1"/>
</dbReference>
<evidence type="ECO:0000256" key="1">
    <source>
        <dbReference type="ARBA" id="ARBA00022857"/>
    </source>
</evidence>
<evidence type="ECO:0000313" key="4">
    <source>
        <dbReference type="EMBL" id="KFI18526.1"/>
    </source>
</evidence>
<dbReference type="InterPro" id="IPR013154">
    <property type="entry name" value="ADH-like_N"/>
</dbReference>
<keyword evidence="2" id="KW-0560">Oxidoreductase</keyword>
<dbReference type="HOGENOM" id="CLU_026673_3_3_6"/>
<dbReference type="OrthoDB" id="9785812at2"/>
<dbReference type="InterPro" id="IPR020843">
    <property type="entry name" value="ER"/>
</dbReference>
<proteinExistence type="predicted"/>
<dbReference type="GO" id="GO:0016651">
    <property type="term" value="F:oxidoreductase activity, acting on NAD(P)H"/>
    <property type="evidence" value="ECO:0007669"/>
    <property type="project" value="TreeGrafter"/>
</dbReference>
<evidence type="ECO:0000313" key="5">
    <source>
        <dbReference type="Proteomes" id="UP000028839"/>
    </source>
</evidence>
<dbReference type="PANTHER" id="PTHR48106:SF18">
    <property type="entry name" value="QUINONE OXIDOREDUCTASE PIG3"/>
    <property type="match status" value="1"/>
</dbReference>
<evidence type="ECO:0000259" key="3">
    <source>
        <dbReference type="SMART" id="SM00829"/>
    </source>
</evidence>
<comment type="caution">
    <text evidence="4">The sequence shown here is derived from an EMBL/GenBank/DDBJ whole genome shotgun (WGS) entry which is preliminary data.</text>
</comment>
<dbReference type="EMBL" id="JPGN01000078">
    <property type="protein sequence ID" value="KFI18526.1"/>
    <property type="molecule type" value="Genomic_DNA"/>
</dbReference>
<reference evidence="4 5" key="1">
    <citation type="submission" date="2014-07" db="EMBL/GenBank/DDBJ databases">
        <title>Comparative analysis of Nitrosococcus oceani genome inventories of strains from Pacific and Atlantic gyres.</title>
        <authorList>
            <person name="Lim C.K."/>
            <person name="Wang L."/>
            <person name="Sayavedra-Soto L.A."/>
            <person name="Klotz M.G."/>
        </authorList>
    </citation>
    <scope>NUCLEOTIDE SEQUENCE [LARGE SCALE GENOMIC DNA]</scope>
    <source>
        <strain evidence="4 5">C-27</strain>
    </source>
</reference>
<dbReference type="Pfam" id="PF08240">
    <property type="entry name" value="ADH_N"/>
    <property type="match status" value="1"/>
</dbReference>
<dbReference type="Proteomes" id="UP000028839">
    <property type="component" value="Unassembled WGS sequence"/>
</dbReference>
<dbReference type="InterPro" id="IPR011032">
    <property type="entry name" value="GroES-like_sf"/>
</dbReference>
<dbReference type="CDD" id="cd08272">
    <property type="entry name" value="MDR6"/>
    <property type="match status" value="1"/>
</dbReference>
<dbReference type="InterPro" id="IPR036291">
    <property type="entry name" value="NAD(P)-bd_dom_sf"/>
</dbReference>